<dbReference type="GO" id="GO:0015562">
    <property type="term" value="F:efflux transmembrane transporter activity"/>
    <property type="evidence" value="ECO:0007669"/>
    <property type="project" value="TreeGrafter"/>
</dbReference>
<dbReference type="InterPro" id="IPR058792">
    <property type="entry name" value="Beta-barrel_RND_2"/>
</dbReference>
<keyword evidence="6" id="KW-1185">Reference proteome</keyword>
<dbReference type="Proteomes" id="UP001249020">
    <property type="component" value="Unassembled WGS sequence"/>
</dbReference>
<evidence type="ECO:0000313" key="5">
    <source>
        <dbReference type="EMBL" id="MDT0582181.1"/>
    </source>
</evidence>
<organism evidence="5 6">
    <name type="scientific">Brumicola blandensis</name>
    <dbReference type="NCBI Taxonomy" id="3075611"/>
    <lineage>
        <taxon>Bacteria</taxon>
        <taxon>Pseudomonadati</taxon>
        <taxon>Pseudomonadota</taxon>
        <taxon>Gammaproteobacteria</taxon>
        <taxon>Alteromonadales</taxon>
        <taxon>Alteromonadaceae</taxon>
        <taxon>Brumicola</taxon>
    </lineage>
</organism>
<comment type="similarity">
    <text evidence="1">Belongs to the membrane fusion protein (MFP) (TC 8.A.1) family.</text>
</comment>
<dbReference type="GO" id="GO:1990281">
    <property type="term" value="C:efflux pump complex"/>
    <property type="evidence" value="ECO:0007669"/>
    <property type="project" value="TreeGrafter"/>
</dbReference>
<evidence type="ECO:0000256" key="1">
    <source>
        <dbReference type="ARBA" id="ARBA00009477"/>
    </source>
</evidence>
<dbReference type="NCBIfam" id="TIGR01730">
    <property type="entry name" value="RND_mfp"/>
    <property type="match status" value="1"/>
</dbReference>
<dbReference type="SUPFAM" id="SSF111369">
    <property type="entry name" value="HlyD-like secretion proteins"/>
    <property type="match status" value="1"/>
</dbReference>
<evidence type="ECO:0000259" key="3">
    <source>
        <dbReference type="Pfam" id="PF25917"/>
    </source>
</evidence>
<dbReference type="Gene3D" id="2.40.30.170">
    <property type="match status" value="1"/>
</dbReference>
<dbReference type="AlphaFoldDB" id="A0AAW8QYU2"/>
<feature type="domain" description="Multidrug resistance protein MdtA-like barrel-sandwich hybrid" evidence="3">
    <location>
        <begin position="70"/>
        <end position="189"/>
    </location>
</feature>
<gene>
    <name evidence="5" type="ORF">RM544_06505</name>
</gene>
<feature type="coiled-coil region" evidence="2">
    <location>
        <begin position="110"/>
        <end position="161"/>
    </location>
</feature>
<dbReference type="InterPro" id="IPR006143">
    <property type="entry name" value="RND_pump_MFP"/>
</dbReference>
<dbReference type="PANTHER" id="PTHR30469:SF11">
    <property type="entry name" value="BLL4320 PROTEIN"/>
    <property type="match status" value="1"/>
</dbReference>
<dbReference type="RefSeq" id="WP_311360959.1">
    <property type="nucleotide sequence ID" value="NZ_JAVRIE010000002.1"/>
</dbReference>
<accession>A0AAW8QYU2</accession>
<evidence type="ECO:0000256" key="2">
    <source>
        <dbReference type="SAM" id="Coils"/>
    </source>
</evidence>
<dbReference type="Gene3D" id="1.10.287.470">
    <property type="entry name" value="Helix hairpin bin"/>
    <property type="match status" value="1"/>
</dbReference>
<sequence length="364" mass="39959">MRWRAWLLTFVFVFSVIGLLGFVKFNQVMAAIAFGNSFPEPSETVKVQTLSESNWQPTLNIAGSVLPTRSLEIRNELEGIVTYIGFASGGKVKAGQVLLKMQVDDELAQLDAIDAEIKIAELDVNRFEKLLEQRASSRDQYDRAKAQLAVANARKRSLEAIIAKKTIVAPFDGQAGLHQLEVGAFLSGNTLVTKLISDTKTVWVDFNIPQAYSNVEVGSVLRVSSSILNLPPTAAKLIAVDQEISTRSRNMRARAELTTSDFALKPGAIVTVSLPVGNTETVARLPTKAIRYDAFGTYVFKLNKDENDDYRASRQVVKVITTEGETSVLKLSESPGLELGDTIATQGSFKLRNDILVYVDDGRE</sequence>
<proteinExistence type="inferred from homology"/>
<dbReference type="Pfam" id="PF25917">
    <property type="entry name" value="BSH_RND"/>
    <property type="match status" value="1"/>
</dbReference>
<evidence type="ECO:0000313" key="6">
    <source>
        <dbReference type="Proteomes" id="UP001249020"/>
    </source>
</evidence>
<dbReference type="PANTHER" id="PTHR30469">
    <property type="entry name" value="MULTIDRUG RESISTANCE PROTEIN MDTA"/>
    <property type="match status" value="1"/>
</dbReference>
<dbReference type="Gene3D" id="2.40.420.20">
    <property type="match status" value="1"/>
</dbReference>
<reference evidence="5 6" key="1">
    <citation type="submission" date="2023-09" db="EMBL/GenBank/DDBJ databases">
        <authorList>
            <person name="Rey-Velasco X."/>
        </authorList>
    </citation>
    <scope>NUCLEOTIDE SEQUENCE [LARGE SCALE GENOMIC DNA]</scope>
    <source>
        <strain evidence="5 6">W409</strain>
    </source>
</reference>
<dbReference type="Gene3D" id="2.40.50.100">
    <property type="match status" value="1"/>
</dbReference>
<keyword evidence="2" id="KW-0175">Coiled coil</keyword>
<feature type="domain" description="CusB-like beta-barrel" evidence="4">
    <location>
        <begin position="201"/>
        <end position="274"/>
    </location>
</feature>
<evidence type="ECO:0000259" key="4">
    <source>
        <dbReference type="Pfam" id="PF25954"/>
    </source>
</evidence>
<name>A0AAW8QYU2_9ALTE</name>
<dbReference type="InterPro" id="IPR058625">
    <property type="entry name" value="MdtA-like_BSH"/>
</dbReference>
<dbReference type="EMBL" id="JAVRIE010000002">
    <property type="protein sequence ID" value="MDT0582181.1"/>
    <property type="molecule type" value="Genomic_DNA"/>
</dbReference>
<protein>
    <submittedName>
        <fullName evidence="5">Efflux RND transporter periplasmic adaptor subunit</fullName>
    </submittedName>
</protein>
<comment type="caution">
    <text evidence="5">The sequence shown here is derived from an EMBL/GenBank/DDBJ whole genome shotgun (WGS) entry which is preliminary data.</text>
</comment>
<dbReference type="Pfam" id="PF25954">
    <property type="entry name" value="Beta-barrel_RND_2"/>
    <property type="match status" value="1"/>
</dbReference>